<accession>A0A7C8MGN7</accession>
<organism evidence="2 3">
    <name type="scientific">Massariosphaeria phaeospora</name>
    <dbReference type="NCBI Taxonomy" id="100035"/>
    <lineage>
        <taxon>Eukaryota</taxon>
        <taxon>Fungi</taxon>
        <taxon>Dikarya</taxon>
        <taxon>Ascomycota</taxon>
        <taxon>Pezizomycotina</taxon>
        <taxon>Dothideomycetes</taxon>
        <taxon>Pleosporomycetidae</taxon>
        <taxon>Pleosporales</taxon>
        <taxon>Pleosporales incertae sedis</taxon>
        <taxon>Massariosphaeria</taxon>
    </lineage>
</organism>
<sequence>MDIPWLDKGIFPTIHPAENETLLKNLSDGKHRFEWKQVLNYTAVSQFVVPFEAFTKQNESRTQGSILIVCAVDARWLSTAISTQPRVSARIETNVTDLSIFDKDKLRASSTKRANEGLSLDLGIAPDRIMLPEKWLNSLTAAHDSVNNTRYSGMDKILAALTVQSPRSNHTHFSPKSHSSIVPVDSDEFQDYLYQVTTLLSTLVGASIADGLARYTLLRWSPVLEVSGVDSQSNEYLPLSSTGRRLTSDEVWSQSSKKSAFWVEFHETRYGYGFGISPRTSGTSLKIAITVLGTYCLIVLSHCLMILVKRWRKKYVRNESWNHLYGLIALAATSDRSRYLQGSGTGIKETNMYTLLVKIRESLDGGVTLVFGRKGDEDSLNKVVRGQKHD</sequence>
<name>A0A7C8MGN7_9PLEO</name>
<proteinExistence type="predicted"/>
<dbReference type="Proteomes" id="UP000481861">
    <property type="component" value="Unassembled WGS sequence"/>
</dbReference>
<dbReference type="AlphaFoldDB" id="A0A7C8MGN7"/>
<evidence type="ECO:0000313" key="3">
    <source>
        <dbReference type="Proteomes" id="UP000481861"/>
    </source>
</evidence>
<feature type="transmembrane region" description="Helical" evidence="1">
    <location>
        <begin position="287"/>
        <end position="308"/>
    </location>
</feature>
<keyword evidence="1" id="KW-1133">Transmembrane helix</keyword>
<comment type="caution">
    <text evidence="2">The sequence shown here is derived from an EMBL/GenBank/DDBJ whole genome shotgun (WGS) entry which is preliminary data.</text>
</comment>
<dbReference type="EMBL" id="JAADJZ010000002">
    <property type="protein sequence ID" value="KAF2877079.1"/>
    <property type="molecule type" value="Genomic_DNA"/>
</dbReference>
<evidence type="ECO:0000256" key="1">
    <source>
        <dbReference type="SAM" id="Phobius"/>
    </source>
</evidence>
<gene>
    <name evidence="2" type="ORF">BDV95DRAFT_601494</name>
</gene>
<keyword evidence="1" id="KW-0812">Transmembrane</keyword>
<evidence type="ECO:0000313" key="2">
    <source>
        <dbReference type="EMBL" id="KAF2877079.1"/>
    </source>
</evidence>
<keyword evidence="3" id="KW-1185">Reference proteome</keyword>
<dbReference type="OrthoDB" id="5342924at2759"/>
<keyword evidence="1" id="KW-0472">Membrane</keyword>
<reference evidence="2 3" key="1">
    <citation type="submission" date="2020-01" db="EMBL/GenBank/DDBJ databases">
        <authorList>
            <consortium name="DOE Joint Genome Institute"/>
            <person name="Haridas S."/>
            <person name="Albert R."/>
            <person name="Binder M."/>
            <person name="Bloem J."/>
            <person name="Labutti K."/>
            <person name="Salamov A."/>
            <person name="Andreopoulos B."/>
            <person name="Baker S.E."/>
            <person name="Barry K."/>
            <person name="Bills G."/>
            <person name="Bluhm B.H."/>
            <person name="Cannon C."/>
            <person name="Castanera R."/>
            <person name="Culley D.E."/>
            <person name="Daum C."/>
            <person name="Ezra D."/>
            <person name="Gonzalez J.B."/>
            <person name="Henrissat B."/>
            <person name="Kuo A."/>
            <person name="Liang C."/>
            <person name="Lipzen A."/>
            <person name="Lutzoni F."/>
            <person name="Magnuson J."/>
            <person name="Mondo S."/>
            <person name="Nolan M."/>
            <person name="Ohm R."/>
            <person name="Pangilinan J."/>
            <person name="Park H.-J.H."/>
            <person name="Ramirez L."/>
            <person name="Alfaro M."/>
            <person name="Sun H."/>
            <person name="Tritt A."/>
            <person name="Yoshinaga Y."/>
            <person name="Zwiers L.-H.L."/>
            <person name="Turgeon B.G."/>
            <person name="Goodwin S.B."/>
            <person name="Spatafora J.W."/>
            <person name="Crous P.W."/>
            <person name="Grigoriev I.V."/>
        </authorList>
    </citation>
    <scope>NUCLEOTIDE SEQUENCE [LARGE SCALE GENOMIC DNA]</scope>
    <source>
        <strain evidence="2 3">CBS 611.86</strain>
    </source>
</reference>
<protein>
    <submittedName>
        <fullName evidence="2">Uncharacterized protein</fullName>
    </submittedName>
</protein>